<dbReference type="EMBL" id="JBEXZR010000029">
    <property type="protein sequence ID" value="MEU0710911.1"/>
    <property type="molecule type" value="Genomic_DNA"/>
</dbReference>
<comment type="caution">
    <text evidence="1">The sequence shown here is derived from an EMBL/GenBank/DDBJ whole genome shotgun (WGS) entry which is preliminary data.</text>
</comment>
<reference evidence="1 2" key="1">
    <citation type="submission" date="2024-06" db="EMBL/GenBank/DDBJ databases">
        <title>The Natural Products Discovery Center: Release of the First 8490 Sequenced Strains for Exploring Actinobacteria Biosynthetic Diversity.</title>
        <authorList>
            <person name="Kalkreuter E."/>
            <person name="Kautsar S.A."/>
            <person name="Yang D."/>
            <person name="Bader C.D."/>
            <person name="Teijaro C.N."/>
            <person name="Fluegel L."/>
            <person name="Davis C.M."/>
            <person name="Simpson J.R."/>
            <person name="Lauterbach L."/>
            <person name="Steele A.D."/>
            <person name="Gui C."/>
            <person name="Meng S."/>
            <person name="Li G."/>
            <person name="Viehrig K."/>
            <person name="Ye F."/>
            <person name="Su P."/>
            <person name="Kiefer A.F."/>
            <person name="Nichols A."/>
            <person name="Cepeda A.J."/>
            <person name="Yan W."/>
            <person name="Fan B."/>
            <person name="Jiang Y."/>
            <person name="Adhikari A."/>
            <person name="Zheng C.-J."/>
            <person name="Schuster L."/>
            <person name="Cowan T.M."/>
            <person name="Smanski M.J."/>
            <person name="Chevrette M.G."/>
            <person name="De Carvalho L.P.S."/>
            <person name="Shen B."/>
        </authorList>
    </citation>
    <scope>NUCLEOTIDE SEQUENCE [LARGE SCALE GENOMIC DNA]</scope>
    <source>
        <strain evidence="1 2">NPDC006337</strain>
    </source>
</reference>
<keyword evidence="2" id="KW-1185">Reference proteome</keyword>
<evidence type="ECO:0000313" key="1">
    <source>
        <dbReference type="EMBL" id="MEU0710911.1"/>
    </source>
</evidence>
<dbReference type="Proteomes" id="UP001550378">
    <property type="component" value="Unassembled WGS sequence"/>
</dbReference>
<protein>
    <submittedName>
        <fullName evidence="1">Uncharacterized protein</fullName>
    </submittedName>
</protein>
<sequence length="77" mass="8103">MTPATAIVSQLLCELPDSAPPVQQQVGQVLVRALGLVDREPADEKTAADYAASLAAGYVETDLDAWYAAAIARRTTS</sequence>
<gene>
    <name evidence="1" type="ORF">ABZ508_26470</name>
</gene>
<evidence type="ECO:0000313" key="2">
    <source>
        <dbReference type="Proteomes" id="UP001550378"/>
    </source>
</evidence>
<dbReference type="RefSeq" id="WP_359655355.1">
    <property type="nucleotide sequence ID" value="NZ_JBEXZP010000082.1"/>
</dbReference>
<proteinExistence type="predicted"/>
<organism evidence="1 2">
    <name type="scientific">Streptomyces lavendulocolor</name>
    <dbReference type="NCBI Taxonomy" id="67316"/>
    <lineage>
        <taxon>Bacteria</taxon>
        <taxon>Bacillati</taxon>
        <taxon>Actinomycetota</taxon>
        <taxon>Actinomycetes</taxon>
        <taxon>Kitasatosporales</taxon>
        <taxon>Streptomycetaceae</taxon>
        <taxon>Streptomyces</taxon>
    </lineage>
</organism>
<name>A0ABV2WC60_9ACTN</name>
<accession>A0ABV2WC60</accession>